<organism evidence="1 2">
    <name type="scientific">Paramecium tetraurelia</name>
    <dbReference type="NCBI Taxonomy" id="5888"/>
    <lineage>
        <taxon>Eukaryota</taxon>
        <taxon>Sar</taxon>
        <taxon>Alveolata</taxon>
        <taxon>Ciliophora</taxon>
        <taxon>Intramacronucleata</taxon>
        <taxon>Oligohymenophorea</taxon>
        <taxon>Peniculida</taxon>
        <taxon>Parameciidae</taxon>
        <taxon>Paramecium</taxon>
    </lineage>
</organism>
<name>A0BZM2_PARTE</name>
<dbReference type="HOGENOM" id="CLU_1191871_0_0_1"/>
<dbReference type="InParanoid" id="A0BZM2"/>
<dbReference type="RefSeq" id="XP_001431387.1">
    <property type="nucleotide sequence ID" value="XM_001431350.1"/>
</dbReference>
<gene>
    <name evidence="1" type="ORF">GSPATT00005841001</name>
</gene>
<dbReference type="AlphaFoldDB" id="A0BZM2"/>
<dbReference type="GeneID" id="5017165"/>
<accession>A0BZM2</accession>
<protein>
    <submittedName>
        <fullName evidence="1">Uncharacterized protein</fullName>
    </submittedName>
</protein>
<evidence type="ECO:0000313" key="1">
    <source>
        <dbReference type="EMBL" id="CAK63989.1"/>
    </source>
</evidence>
<evidence type="ECO:0000313" key="2">
    <source>
        <dbReference type="Proteomes" id="UP000000600"/>
    </source>
</evidence>
<dbReference type="KEGG" id="ptm:GSPATT00005841001"/>
<reference evidence="1 2" key="1">
    <citation type="journal article" date="2006" name="Nature">
        <title>Global trends of whole-genome duplications revealed by the ciliate Paramecium tetraurelia.</title>
        <authorList>
            <consortium name="Genoscope"/>
            <person name="Aury J.-M."/>
            <person name="Jaillon O."/>
            <person name="Duret L."/>
            <person name="Noel B."/>
            <person name="Jubin C."/>
            <person name="Porcel B.M."/>
            <person name="Segurens B."/>
            <person name="Daubin V."/>
            <person name="Anthouard V."/>
            <person name="Aiach N."/>
            <person name="Arnaiz O."/>
            <person name="Billaut A."/>
            <person name="Beisson J."/>
            <person name="Blanc I."/>
            <person name="Bouhouche K."/>
            <person name="Camara F."/>
            <person name="Duharcourt S."/>
            <person name="Guigo R."/>
            <person name="Gogendeau D."/>
            <person name="Katinka M."/>
            <person name="Keller A.-M."/>
            <person name="Kissmehl R."/>
            <person name="Klotz C."/>
            <person name="Koll F."/>
            <person name="Le Moue A."/>
            <person name="Lepere C."/>
            <person name="Malinsky S."/>
            <person name="Nowacki M."/>
            <person name="Nowak J.K."/>
            <person name="Plattner H."/>
            <person name="Poulain J."/>
            <person name="Ruiz F."/>
            <person name="Serrano V."/>
            <person name="Zagulski M."/>
            <person name="Dessen P."/>
            <person name="Betermier M."/>
            <person name="Weissenbach J."/>
            <person name="Scarpelli C."/>
            <person name="Schachter V."/>
            <person name="Sperling L."/>
            <person name="Meyer E."/>
            <person name="Cohen J."/>
            <person name="Wincker P."/>
        </authorList>
    </citation>
    <scope>NUCLEOTIDE SEQUENCE [LARGE SCALE GENOMIC DNA]</scope>
    <source>
        <strain evidence="1 2">Stock d4-2</strain>
    </source>
</reference>
<dbReference type="EMBL" id="CT868030">
    <property type="protein sequence ID" value="CAK63989.1"/>
    <property type="molecule type" value="Genomic_DNA"/>
</dbReference>
<sequence length="233" mass="27932">MRLRNKLKRLHYTNSLYKLIDDQDLVASIFPSYEYHTYNRLPYQSRQQRNQTLVKSQAFRNLSQLQTPSDTKISLSFEKASSKIDLDYAVNFVLSNQIQYQFFFVKEQCREFNMLHTPQQLQDQIPQFNYESENLYFLLVHGVQFQQQSLFFISITVLDINQDYIISLLTANMGFAELSYASIKQLSQGDIRRITTLYRCKESFSCKQQQHYHCKTKIYWKFIHMIQYQGNRD</sequence>
<dbReference type="Proteomes" id="UP000000600">
    <property type="component" value="Unassembled WGS sequence"/>
</dbReference>
<keyword evidence="2" id="KW-1185">Reference proteome</keyword>
<proteinExistence type="predicted"/>